<feature type="domain" description="Proline dehydrogenase" evidence="7">
    <location>
        <begin position="321"/>
        <end position="585"/>
    </location>
</feature>
<comment type="similarity">
    <text evidence="2 5">Belongs to the proline oxidase family.</text>
</comment>
<feature type="compositionally biased region" description="Basic and acidic residues" evidence="6">
    <location>
        <begin position="143"/>
        <end position="157"/>
    </location>
</feature>
<name>A0A7R9LEP2_9ACAR</name>
<gene>
    <name evidence="8" type="ORF">ONB1V03_LOCUS1981</name>
</gene>
<comment type="cofactor">
    <cofactor evidence="5">
        <name>FAD</name>
        <dbReference type="ChEBI" id="CHEBI:57692"/>
    </cofactor>
</comment>
<comment type="pathway">
    <text evidence="1">Amino-acid degradation; L-proline degradation into L-glutamate; L-glutamate from L-proline: step 1/2.</text>
</comment>
<dbReference type="Pfam" id="PF01619">
    <property type="entry name" value="Pro_dh"/>
    <property type="match status" value="1"/>
</dbReference>
<dbReference type="AlphaFoldDB" id="A0A7R9LEP2"/>
<dbReference type="GO" id="GO:0010133">
    <property type="term" value="P:L-proline catabolic process to L-glutamate"/>
    <property type="evidence" value="ECO:0007669"/>
    <property type="project" value="TreeGrafter"/>
</dbReference>
<keyword evidence="9" id="KW-1185">Reference proteome</keyword>
<dbReference type="GO" id="GO:0005739">
    <property type="term" value="C:mitochondrion"/>
    <property type="evidence" value="ECO:0007669"/>
    <property type="project" value="TreeGrafter"/>
</dbReference>
<keyword evidence="4 5" id="KW-0642">Proline metabolism</keyword>
<dbReference type="InterPro" id="IPR015659">
    <property type="entry name" value="Proline_oxidase"/>
</dbReference>
<reference evidence="8" key="1">
    <citation type="submission" date="2020-11" db="EMBL/GenBank/DDBJ databases">
        <authorList>
            <person name="Tran Van P."/>
        </authorList>
    </citation>
    <scope>NUCLEOTIDE SEQUENCE</scope>
</reference>
<dbReference type="EC" id="1.5.5.2" evidence="5"/>
<sequence length="770" mass="88834">MAQNICSLVKNRICLHRLVAINGSHCLLFNQRLIANHTSHASAQVTAQPVKRELDTNFDNTSEAFKSKTTAELIRALVVLKLCSFDIIVNNHPKFVAGEDEVSIRPILDHLRSFGVKSILDYSAEEDISEEQVIDTEMPSQESKPDNNSDNTTKDPLKQYSAQKEFADRRKYRPVARTYFYMNEANCEKNMTTFLKCIDAVAGATHHTGFAAIKLTALGRPVLLSQLSEVIARTRDYFTSITGVEKMVRGHITPEEFQKHLDQRFRIKTDNQDIKNWFKQMDYDRRGLMNLFSWNGLIDLQHLINDLFQVPNLTTGLMNLFSWNGLIDLQHLINDLFQVPNLTTGRFEPIINALTPEEEEMFRNMMRRIHTIASTARDRDVRVLIDAEQTYFQPAINRITMELMRKYNKEKAIIFNTYQCYLKVGDTWSAHECCVVDLELAQRQNFYFGAKLVRGAYMEQERERAKLVGYEDPINDTYELTTAMYHKNLEFFMRKIIESGIENKKIAIMVASHNEDTVRFTVDKMKELGIGRQHKVICFGQLYGMCDQISFSLGQTGYSVYKYVPYGPVDEVIPYLSRRAVENHGIIKNAKKERRLLSKELIRRLRSGDVFHTPPQHHCMGDPIVYNTTLSTYGDHRPLWPVFGEYIFVPKQRWLHNIEHGAVVMLYHPCANKVMVSRLRALVTSCMRKHVITAYNLMDSERPLALIAWGCRLTMNTVDTDTVVSFIKRKSMKGPEGPYPKEGQYKHLLVKLAEPPHGSDYNDSKICPHF</sequence>
<organism evidence="8">
    <name type="scientific">Oppiella nova</name>
    <dbReference type="NCBI Taxonomy" id="334625"/>
    <lineage>
        <taxon>Eukaryota</taxon>
        <taxon>Metazoa</taxon>
        <taxon>Ecdysozoa</taxon>
        <taxon>Arthropoda</taxon>
        <taxon>Chelicerata</taxon>
        <taxon>Arachnida</taxon>
        <taxon>Acari</taxon>
        <taxon>Acariformes</taxon>
        <taxon>Sarcoptiformes</taxon>
        <taxon>Oribatida</taxon>
        <taxon>Brachypylina</taxon>
        <taxon>Oppioidea</taxon>
        <taxon>Oppiidae</taxon>
        <taxon>Oppiella</taxon>
    </lineage>
</organism>
<proteinExistence type="inferred from homology"/>
<dbReference type="SUPFAM" id="SSF51730">
    <property type="entry name" value="FAD-linked oxidoreductase"/>
    <property type="match status" value="1"/>
</dbReference>
<evidence type="ECO:0000256" key="1">
    <source>
        <dbReference type="ARBA" id="ARBA00004739"/>
    </source>
</evidence>
<accession>A0A7R9LEP2</accession>
<evidence type="ECO:0000259" key="7">
    <source>
        <dbReference type="Pfam" id="PF01619"/>
    </source>
</evidence>
<evidence type="ECO:0000313" key="9">
    <source>
        <dbReference type="Proteomes" id="UP000728032"/>
    </source>
</evidence>
<dbReference type="InterPro" id="IPR002872">
    <property type="entry name" value="Proline_DH_dom"/>
</dbReference>
<keyword evidence="3 5" id="KW-0560">Oxidoreductase</keyword>
<evidence type="ECO:0000256" key="2">
    <source>
        <dbReference type="ARBA" id="ARBA00005869"/>
    </source>
</evidence>
<dbReference type="InterPro" id="IPR029041">
    <property type="entry name" value="FAD-linked_oxidoreductase-like"/>
</dbReference>
<dbReference type="InterPro" id="IPR021454">
    <property type="entry name" value="DUF3105"/>
</dbReference>
<evidence type="ECO:0000256" key="4">
    <source>
        <dbReference type="ARBA" id="ARBA00023062"/>
    </source>
</evidence>
<dbReference type="GO" id="GO:0004657">
    <property type="term" value="F:proline dehydrogenase activity"/>
    <property type="evidence" value="ECO:0007669"/>
    <property type="project" value="UniProtKB-EC"/>
</dbReference>
<evidence type="ECO:0000256" key="5">
    <source>
        <dbReference type="RuleBase" id="RU364054"/>
    </source>
</evidence>
<dbReference type="Pfam" id="PF11303">
    <property type="entry name" value="DUF3105"/>
    <property type="match status" value="1"/>
</dbReference>
<dbReference type="OrthoDB" id="5464at2759"/>
<feature type="region of interest" description="Disordered" evidence="6">
    <location>
        <begin position="131"/>
        <end position="160"/>
    </location>
</feature>
<evidence type="ECO:0000313" key="8">
    <source>
        <dbReference type="EMBL" id="CAD7639431.1"/>
    </source>
</evidence>
<dbReference type="Gene3D" id="3.20.20.220">
    <property type="match status" value="1"/>
</dbReference>
<dbReference type="FunFam" id="3.20.20.220:FF:000012">
    <property type="entry name" value="Proline dehydrogenase"/>
    <property type="match status" value="1"/>
</dbReference>
<dbReference type="EMBL" id="OC915237">
    <property type="protein sequence ID" value="CAD7639431.1"/>
    <property type="molecule type" value="Genomic_DNA"/>
</dbReference>
<dbReference type="Proteomes" id="UP000728032">
    <property type="component" value="Unassembled WGS sequence"/>
</dbReference>
<keyword evidence="5" id="KW-0285">Flavoprotein</keyword>
<dbReference type="PANTHER" id="PTHR13914">
    <property type="entry name" value="PROLINE OXIDASE"/>
    <property type="match status" value="1"/>
</dbReference>
<dbReference type="PANTHER" id="PTHR13914:SF0">
    <property type="entry name" value="PROLINE DEHYDROGENASE 1, MITOCHONDRIAL"/>
    <property type="match status" value="1"/>
</dbReference>
<keyword evidence="5" id="KW-0274">FAD</keyword>
<evidence type="ECO:0000256" key="3">
    <source>
        <dbReference type="ARBA" id="ARBA00023002"/>
    </source>
</evidence>
<comment type="function">
    <text evidence="5">Converts proline to delta-1-pyrroline-5-carboxylate.</text>
</comment>
<evidence type="ECO:0000256" key="6">
    <source>
        <dbReference type="SAM" id="MobiDB-lite"/>
    </source>
</evidence>
<protein>
    <recommendedName>
        <fullName evidence="5">Proline dehydrogenase</fullName>
        <ecNumber evidence="5">1.5.5.2</ecNumber>
    </recommendedName>
</protein>
<dbReference type="EMBL" id="CAJPVJ010000412">
    <property type="protein sequence ID" value="CAG2162386.1"/>
    <property type="molecule type" value="Genomic_DNA"/>
</dbReference>
<dbReference type="GO" id="GO:0071949">
    <property type="term" value="F:FAD binding"/>
    <property type="evidence" value="ECO:0007669"/>
    <property type="project" value="TreeGrafter"/>
</dbReference>
<comment type="catalytic activity">
    <reaction evidence="5">
        <text>L-proline + a quinone = (S)-1-pyrroline-5-carboxylate + a quinol + H(+)</text>
        <dbReference type="Rhea" id="RHEA:23784"/>
        <dbReference type="ChEBI" id="CHEBI:15378"/>
        <dbReference type="ChEBI" id="CHEBI:17388"/>
        <dbReference type="ChEBI" id="CHEBI:24646"/>
        <dbReference type="ChEBI" id="CHEBI:60039"/>
        <dbReference type="ChEBI" id="CHEBI:132124"/>
        <dbReference type="EC" id="1.5.5.2"/>
    </reaction>
</comment>